<keyword evidence="6" id="KW-1185">Reference proteome</keyword>
<dbReference type="InterPro" id="IPR022655">
    <property type="entry name" value="DUF1553"/>
</dbReference>
<feature type="chain" id="PRO_5046187391" evidence="1">
    <location>
        <begin position="21"/>
        <end position="1073"/>
    </location>
</feature>
<dbReference type="InterPro" id="IPR011444">
    <property type="entry name" value="DUF1549"/>
</dbReference>
<dbReference type="Pfam" id="PF07587">
    <property type="entry name" value="PSD1"/>
    <property type="match status" value="1"/>
</dbReference>
<dbReference type="PANTHER" id="PTHR35889:SF3">
    <property type="entry name" value="F-BOX DOMAIN-CONTAINING PROTEIN"/>
    <property type="match status" value="1"/>
</dbReference>
<dbReference type="PANTHER" id="PTHR35889">
    <property type="entry name" value="CYCLOINULO-OLIGOSACCHARIDE FRUCTANOTRANSFERASE-RELATED"/>
    <property type="match status" value="1"/>
</dbReference>
<proteinExistence type="predicted"/>
<evidence type="ECO:0000313" key="5">
    <source>
        <dbReference type="EMBL" id="MBE9461757.1"/>
    </source>
</evidence>
<dbReference type="SUPFAM" id="SSF46626">
    <property type="entry name" value="Cytochrome c"/>
    <property type="match status" value="1"/>
</dbReference>
<dbReference type="InterPro" id="IPR036909">
    <property type="entry name" value="Cyt_c-like_dom_sf"/>
</dbReference>
<evidence type="ECO:0000313" key="6">
    <source>
        <dbReference type="Proteomes" id="UP000634134"/>
    </source>
</evidence>
<protein>
    <submittedName>
        <fullName evidence="5">DUF1553 domain-containing protein</fullName>
    </submittedName>
</protein>
<dbReference type="EMBL" id="JACYGY010000001">
    <property type="protein sequence ID" value="MBE9461757.1"/>
    <property type="molecule type" value="Genomic_DNA"/>
</dbReference>
<dbReference type="SUPFAM" id="SSF49899">
    <property type="entry name" value="Concanavalin A-like lectins/glucanases"/>
    <property type="match status" value="1"/>
</dbReference>
<dbReference type="Pfam" id="PF07635">
    <property type="entry name" value="PSCyt1"/>
    <property type="match status" value="1"/>
</dbReference>
<feature type="domain" description="DUF1549" evidence="2">
    <location>
        <begin position="164"/>
        <end position="370"/>
    </location>
</feature>
<evidence type="ECO:0000259" key="4">
    <source>
        <dbReference type="Pfam" id="PF07635"/>
    </source>
</evidence>
<sequence>MRFFLTIVFVFSLFCMFSCGPDLPDDVKIAYDGLPDKLDYNQNVKPILSDKCFACHGPDKAKQKAGLRLDLKEAAYGELPKNPGKVAINPGDLAGSEFFKRIMSADPDYMMPTRESHLSLNAKEKAILIKWIKDGAEYKPHWAFVKPEKQELPEIKNTEWVKNPIDHFILAKLEQEKLSPSKEAGKELLLRRLSLDLTGLPPTLDEIDIFLKDNSPNAYEKQVDRLLKSPHYGEKMAVDWLDLARFADSHGYTVDRLRDMSPYRDWVINAFNKNMHYDQFVQWQLAGDLMPKPSKDMIIATAFNRNHQQNMEGGIVEQEFQTEYVIDRTNTFGDAMLGISVGCAKCHDHKYDPISQKNYYQLFSFFNNVKEAGQISWDDALPTPTLMLPTDQQEKMLRFIESKITSQEKAVEAAKSASHQDFEKWISDGKYKNLKDEKMPKSGLQAYYSFEKSSLKNGINPKQTGIMKRESGQTGDAPVFVTHENGQAMAMNGDIFLDLDQTGVFRKSQPFSISVWVNIPKELKEGVILHKSQAERLYNFRGYHLYLKNDRLELNMAHTAPSNAITRISNKGTPRDKWIQLAVTYDGSSKAKGFNLFLDGNKMAMETTMDQLTKDILFKTDKQPGLQIGGWWRGLGFKGGKVDDISVYNRVLTDFEIKILANKNSWSDITSKSQNQLSGTDMTILENYYLSSVSPSVAKAELELMQTRTTKSDSTENIRELMVMQEMPKPKKAHILLRGNYDAFGEEVFADTPESILKFPKNLPRNRYGLAQWLTSNDNPLTARVAVNRFWQNFFGTGLVKTTEDFGNQGEMPSHPELLDYLAINFRESGWDVKKLNRMIVMSAAYRQDSRATKEMREKDPENRWLAHGPSGRISAEMIRDNALMASGLINKKIGGESVKPYQPEGLWEINNTTYKADSGNAVYRRSLYVIVKRSVPNPTLATFDAGSRSFCVVRRQKTNTPLQALVTLNDPTFVEAAKVLGMQMSMAENSKTAITDTYRKLTGHFPLPLEVILLQKMYESEYRRFQNNPKKAAGWLDAGQYRINKKVDTAKIAANAVVASTILNSDASLTKR</sequence>
<gene>
    <name evidence="5" type="ORF">IEE83_07670</name>
</gene>
<dbReference type="Pfam" id="PF13385">
    <property type="entry name" value="Laminin_G_3"/>
    <property type="match status" value="1"/>
</dbReference>
<accession>A0ABR9W8F6</accession>
<evidence type="ECO:0000259" key="2">
    <source>
        <dbReference type="Pfam" id="PF07583"/>
    </source>
</evidence>
<reference evidence="6" key="1">
    <citation type="submission" date="2023-07" db="EMBL/GenBank/DDBJ databases">
        <title>Dyadobacter sp. nov 'subterranea' isolated from contaminted grondwater.</title>
        <authorList>
            <person name="Szabo I."/>
            <person name="Al-Omari J."/>
            <person name="Szerdahelyi S.G."/>
            <person name="Rado J."/>
        </authorList>
    </citation>
    <scope>NUCLEOTIDE SEQUENCE [LARGE SCALE GENOMIC DNA]</scope>
    <source>
        <strain evidence="6">UP-52</strain>
    </source>
</reference>
<evidence type="ECO:0000256" key="1">
    <source>
        <dbReference type="SAM" id="SignalP"/>
    </source>
</evidence>
<dbReference type="InterPro" id="IPR011429">
    <property type="entry name" value="Cyt_c_Planctomycete-type"/>
</dbReference>
<keyword evidence="1" id="KW-0732">Signal</keyword>
<organism evidence="5 6">
    <name type="scientific">Dyadobacter subterraneus</name>
    <dbReference type="NCBI Taxonomy" id="2773304"/>
    <lineage>
        <taxon>Bacteria</taxon>
        <taxon>Pseudomonadati</taxon>
        <taxon>Bacteroidota</taxon>
        <taxon>Cytophagia</taxon>
        <taxon>Cytophagales</taxon>
        <taxon>Spirosomataceae</taxon>
        <taxon>Dyadobacter</taxon>
    </lineage>
</organism>
<dbReference type="Gene3D" id="2.60.120.200">
    <property type="match status" value="1"/>
</dbReference>
<feature type="domain" description="DUF1553" evidence="3">
    <location>
        <begin position="766"/>
        <end position="1018"/>
    </location>
</feature>
<evidence type="ECO:0000259" key="3">
    <source>
        <dbReference type="Pfam" id="PF07587"/>
    </source>
</evidence>
<name>A0ABR9W8F6_9BACT</name>
<dbReference type="InterPro" id="IPR013320">
    <property type="entry name" value="ConA-like_dom_sf"/>
</dbReference>
<feature type="domain" description="Cytochrome C Planctomycete-type" evidence="4">
    <location>
        <begin position="52"/>
        <end position="112"/>
    </location>
</feature>
<comment type="caution">
    <text evidence="5">The sequence shown here is derived from an EMBL/GenBank/DDBJ whole genome shotgun (WGS) entry which is preliminary data.</text>
</comment>
<dbReference type="Proteomes" id="UP000634134">
    <property type="component" value="Unassembled WGS sequence"/>
</dbReference>
<dbReference type="Pfam" id="PF07583">
    <property type="entry name" value="PSCyt2"/>
    <property type="match status" value="1"/>
</dbReference>
<feature type="signal peptide" evidence="1">
    <location>
        <begin position="1"/>
        <end position="20"/>
    </location>
</feature>